<comment type="caution">
    <text evidence="2">The sequence shown here is derived from an EMBL/GenBank/DDBJ whole genome shotgun (WGS) entry which is preliminary data.</text>
</comment>
<comment type="similarity">
    <text evidence="1">Belongs to the UXT family.</text>
</comment>
<dbReference type="PRINTS" id="PR01502">
    <property type="entry name" value="UXTPROTEIN"/>
</dbReference>
<organism evidence="2 3">
    <name type="scientific">Gryllus longicercus</name>
    <dbReference type="NCBI Taxonomy" id="2509291"/>
    <lineage>
        <taxon>Eukaryota</taxon>
        <taxon>Metazoa</taxon>
        <taxon>Ecdysozoa</taxon>
        <taxon>Arthropoda</taxon>
        <taxon>Hexapoda</taxon>
        <taxon>Insecta</taxon>
        <taxon>Pterygota</taxon>
        <taxon>Neoptera</taxon>
        <taxon>Polyneoptera</taxon>
        <taxon>Orthoptera</taxon>
        <taxon>Ensifera</taxon>
        <taxon>Gryllidea</taxon>
        <taxon>Grylloidea</taxon>
        <taxon>Gryllidae</taxon>
        <taxon>Gryllinae</taxon>
        <taxon>Gryllus</taxon>
    </lineage>
</organism>
<dbReference type="InterPro" id="IPR009053">
    <property type="entry name" value="Prefoldin"/>
</dbReference>
<dbReference type="GO" id="GO:0000122">
    <property type="term" value="P:negative regulation of transcription by RNA polymerase II"/>
    <property type="evidence" value="ECO:0007669"/>
    <property type="project" value="InterPro"/>
</dbReference>
<dbReference type="EMBL" id="JAZDUA010000274">
    <property type="protein sequence ID" value="KAK7862430.1"/>
    <property type="molecule type" value="Genomic_DNA"/>
</dbReference>
<protein>
    <recommendedName>
        <fullName evidence="4">Protein UXT</fullName>
    </recommendedName>
</protein>
<dbReference type="Pfam" id="PF02996">
    <property type="entry name" value="Prefoldin"/>
    <property type="match status" value="1"/>
</dbReference>
<dbReference type="InterPro" id="IPR004127">
    <property type="entry name" value="Prefoldin_subunit_alpha"/>
</dbReference>
<dbReference type="GO" id="GO:0016592">
    <property type="term" value="C:mediator complex"/>
    <property type="evidence" value="ECO:0007669"/>
    <property type="project" value="TreeGrafter"/>
</dbReference>
<evidence type="ECO:0000313" key="2">
    <source>
        <dbReference type="EMBL" id="KAK7862430.1"/>
    </source>
</evidence>
<dbReference type="Gene3D" id="1.10.287.370">
    <property type="match status" value="1"/>
</dbReference>
<dbReference type="PANTHER" id="PTHR13345">
    <property type="entry name" value="MEDIATOR OF RNA POLYMERASE II TRANSCRIPTION SUBUNIT 10"/>
    <property type="match status" value="1"/>
</dbReference>
<evidence type="ECO:0008006" key="4">
    <source>
        <dbReference type="Google" id="ProtNLM"/>
    </source>
</evidence>
<dbReference type="InterPro" id="IPR003994">
    <property type="entry name" value="UXT"/>
</dbReference>
<dbReference type="CDD" id="cd23158">
    <property type="entry name" value="Prefoldin_UXT"/>
    <property type="match status" value="1"/>
</dbReference>
<sequence length="141" mass="16178">MTRDVSEKIHKYEIFINDVLKEDLKKIHFLRDKVLHDLAELGQLKNTLETYIDMDLENGFKSQMSLGCDFYVQANINDARTIFIDIGLGHYLEFSLKSALIYVEKRSAMLQKQLQKLAQDSADNKATIKLVLGGIQELQKG</sequence>
<evidence type="ECO:0000256" key="1">
    <source>
        <dbReference type="ARBA" id="ARBA00007666"/>
    </source>
</evidence>
<evidence type="ECO:0000313" key="3">
    <source>
        <dbReference type="Proteomes" id="UP001378592"/>
    </source>
</evidence>
<dbReference type="SUPFAM" id="SSF46579">
    <property type="entry name" value="Prefoldin"/>
    <property type="match status" value="1"/>
</dbReference>
<accession>A0AAN9VIF4</accession>
<dbReference type="Proteomes" id="UP001378592">
    <property type="component" value="Unassembled WGS sequence"/>
</dbReference>
<reference evidence="2 3" key="1">
    <citation type="submission" date="2024-03" db="EMBL/GenBank/DDBJ databases">
        <title>The genome assembly and annotation of the cricket Gryllus longicercus Weissman &amp; Gray.</title>
        <authorList>
            <person name="Szrajer S."/>
            <person name="Gray D."/>
            <person name="Ylla G."/>
        </authorList>
    </citation>
    <scope>NUCLEOTIDE SEQUENCE [LARGE SCALE GENOMIC DNA]</scope>
    <source>
        <strain evidence="2">DAG 2021-001</strain>
        <tissue evidence="2">Whole body minus gut</tissue>
    </source>
</reference>
<name>A0AAN9VIF4_9ORTH</name>
<gene>
    <name evidence="2" type="ORF">R5R35_001340</name>
</gene>
<dbReference type="AlphaFoldDB" id="A0AAN9VIF4"/>
<dbReference type="GO" id="GO:0045944">
    <property type="term" value="P:positive regulation of transcription by RNA polymerase II"/>
    <property type="evidence" value="ECO:0007669"/>
    <property type="project" value="TreeGrafter"/>
</dbReference>
<dbReference type="GO" id="GO:0003714">
    <property type="term" value="F:transcription corepressor activity"/>
    <property type="evidence" value="ECO:0007669"/>
    <property type="project" value="InterPro"/>
</dbReference>
<keyword evidence="3" id="KW-1185">Reference proteome</keyword>
<dbReference type="PANTHER" id="PTHR13345:SF9">
    <property type="entry name" value="PROTEIN UXT"/>
    <property type="match status" value="1"/>
</dbReference>
<proteinExistence type="inferred from homology"/>